<sequence>MTETQCAAACAADDDLREIVDSHARRLDGLEDDVDTLKSGQSAMMEKLISVEAQGQERERNRAVEASDTRKALTDLTKQIAEHTGAQKRQNQLAEDSLRRWRKLAVVVGLACTIGAAVGSTLLSDQEVASTIWVRWLHLREPWDVAQGGQADAANLSTH</sequence>
<reference evidence="3 5" key="3">
    <citation type="journal article" date="2020" name="Int. J. Syst. Evol. Microbiol.">
        <title>Novel acetic acid bacteria from cider fermentations: Acetobacter conturbans sp. nov. and Acetobacter fallax sp. nov.</title>
        <authorList>
            <person name="Sombolestani A.S."/>
            <person name="Cleenwerck I."/>
            <person name="Cnockaert M."/>
            <person name="Borremans W."/>
            <person name="Wieme A.D."/>
            <person name="De Vuyst L."/>
            <person name="Vandamme P."/>
        </authorList>
    </citation>
    <scope>NUCLEOTIDE SEQUENCE [LARGE SCALE GENOMIC DNA]</scope>
    <source>
        <strain evidence="3 5">LMG 23848</strain>
    </source>
</reference>
<evidence type="ECO:0000313" key="2">
    <source>
        <dbReference type="EMBL" id="CEF54655.1"/>
    </source>
</evidence>
<reference evidence="2" key="2">
    <citation type="submission" date="2014-09" db="EMBL/GenBank/DDBJ databases">
        <authorList>
            <person name="Magalhaes I.L.F."/>
            <person name="Oliveira U."/>
            <person name="Santos F.R."/>
            <person name="Vidigal T.H.D.A."/>
            <person name="Brescovit A.D."/>
            <person name="Santos A.J."/>
        </authorList>
    </citation>
    <scope>NUCLEOTIDE SEQUENCE</scope>
    <source>
        <strain evidence="2">LMG 23848T</strain>
    </source>
</reference>
<gene>
    <name evidence="2" type="ORF">AGA_903</name>
    <name evidence="3" type="ORF">GOB80_07315</name>
</gene>
<evidence type="ECO:0000313" key="5">
    <source>
        <dbReference type="Proteomes" id="UP000657200"/>
    </source>
</evidence>
<reference evidence="4" key="1">
    <citation type="submission" date="2014-09" db="EMBL/GenBank/DDBJ databases">
        <authorList>
            <person name="Illeghems K.G."/>
        </authorList>
    </citation>
    <scope>NUCLEOTIDE SEQUENCE [LARGE SCALE GENOMIC DNA]</scope>
    <source>
        <strain evidence="4">LMG 23848T</strain>
    </source>
</reference>
<keyword evidence="1" id="KW-0472">Membrane</keyword>
<dbReference type="Proteomes" id="UP000657200">
    <property type="component" value="Unassembled WGS sequence"/>
</dbReference>
<keyword evidence="5" id="KW-1185">Reference proteome</keyword>
<dbReference type="EMBL" id="WOTE01000003">
    <property type="protein sequence ID" value="NHO39496.1"/>
    <property type="molecule type" value="Genomic_DNA"/>
</dbReference>
<accession>A0A0U5F2T5</accession>
<dbReference type="AlphaFoldDB" id="A0A0U5F2T5"/>
<dbReference type="EMBL" id="LN609302">
    <property type="protein sequence ID" value="CEF54655.1"/>
    <property type="molecule type" value="Genomic_DNA"/>
</dbReference>
<feature type="transmembrane region" description="Helical" evidence="1">
    <location>
        <begin position="104"/>
        <end position="123"/>
    </location>
</feature>
<protein>
    <submittedName>
        <fullName evidence="2">Uncharacterized protein</fullName>
    </submittedName>
</protein>
<keyword evidence="1" id="KW-1133">Transmembrane helix</keyword>
<proteinExistence type="predicted"/>
<dbReference type="OrthoDB" id="7282045at2"/>
<evidence type="ECO:0000313" key="3">
    <source>
        <dbReference type="EMBL" id="NHO39496.1"/>
    </source>
</evidence>
<name>A0A0U5F2T5_9PROT</name>
<dbReference type="PATRIC" id="fig|431306.5.peg.905"/>
<keyword evidence="1" id="KW-0812">Transmembrane</keyword>
<dbReference type="STRING" id="431306.AGA_903"/>
<organism evidence="2 4">
    <name type="scientific">Acetobacter ghanensis</name>
    <dbReference type="NCBI Taxonomy" id="431306"/>
    <lineage>
        <taxon>Bacteria</taxon>
        <taxon>Pseudomonadati</taxon>
        <taxon>Pseudomonadota</taxon>
        <taxon>Alphaproteobacteria</taxon>
        <taxon>Acetobacterales</taxon>
        <taxon>Acetobacteraceae</taxon>
        <taxon>Acetobacter</taxon>
    </lineage>
</organism>
<dbReference type="RefSeq" id="WP_157065299.1">
    <property type="nucleotide sequence ID" value="NZ_LN609302.1"/>
</dbReference>
<evidence type="ECO:0000256" key="1">
    <source>
        <dbReference type="SAM" id="Phobius"/>
    </source>
</evidence>
<dbReference type="Proteomes" id="UP000068250">
    <property type="component" value="Chromosome I"/>
</dbReference>
<evidence type="ECO:0000313" key="4">
    <source>
        <dbReference type="Proteomes" id="UP000068250"/>
    </source>
</evidence>